<proteinExistence type="predicted"/>
<dbReference type="GO" id="GO:0030332">
    <property type="term" value="F:cyclin binding"/>
    <property type="evidence" value="ECO:0007669"/>
    <property type="project" value="TreeGrafter"/>
</dbReference>
<evidence type="ECO:0000313" key="1">
    <source>
        <dbReference type="EMBL" id="KAK6342877.1"/>
    </source>
</evidence>
<evidence type="ECO:0008006" key="3">
    <source>
        <dbReference type="Google" id="ProtNLM"/>
    </source>
</evidence>
<dbReference type="AlphaFoldDB" id="A0AAN8MWQ3"/>
<dbReference type="GO" id="GO:0031624">
    <property type="term" value="F:ubiquitin conjugating enzyme binding"/>
    <property type="evidence" value="ECO:0007669"/>
    <property type="project" value="TreeGrafter"/>
</dbReference>
<dbReference type="GO" id="GO:0006513">
    <property type="term" value="P:protein monoubiquitination"/>
    <property type="evidence" value="ECO:0007669"/>
    <property type="project" value="TreeGrafter"/>
</dbReference>
<keyword evidence="2" id="KW-1185">Reference proteome</keyword>
<dbReference type="GO" id="GO:0005634">
    <property type="term" value="C:nucleus"/>
    <property type="evidence" value="ECO:0007669"/>
    <property type="project" value="TreeGrafter"/>
</dbReference>
<dbReference type="Pfam" id="PF09814">
    <property type="entry name" value="HECT_2"/>
    <property type="match status" value="1"/>
</dbReference>
<dbReference type="Proteomes" id="UP001313282">
    <property type="component" value="Unassembled WGS sequence"/>
</dbReference>
<dbReference type="GO" id="GO:0000209">
    <property type="term" value="P:protein polyubiquitination"/>
    <property type="evidence" value="ECO:0007669"/>
    <property type="project" value="TreeGrafter"/>
</dbReference>
<dbReference type="EMBL" id="JAVHNR010000005">
    <property type="protein sequence ID" value="KAK6342877.1"/>
    <property type="molecule type" value="Genomic_DNA"/>
</dbReference>
<comment type="caution">
    <text evidence="1">The sequence shown here is derived from an EMBL/GenBank/DDBJ whole genome shotgun (WGS) entry which is preliminary data.</text>
</comment>
<dbReference type="GO" id="GO:0051865">
    <property type="term" value="P:protein autoubiquitination"/>
    <property type="evidence" value="ECO:0007669"/>
    <property type="project" value="TreeGrafter"/>
</dbReference>
<gene>
    <name evidence="1" type="ORF">TWF718_008258</name>
</gene>
<dbReference type="GO" id="GO:0061630">
    <property type="term" value="F:ubiquitin protein ligase activity"/>
    <property type="evidence" value="ECO:0007669"/>
    <property type="project" value="TreeGrafter"/>
</dbReference>
<sequence length="379" mass="42281">MPDPLYFCELLPNIKQVSVSIESQDGEIPTSVGLHPSKRALTVKYGARTARIMLPTPVDSPSITLVPAKTYRLSASQAYLSSGEYEALSAPILDPWDASFVSPECSLRCIACATAIVSNGRIQKWKNLPSEHWADMMDLWHCHKPHNKDGNPEGSRYSGVGRIVAERAVGLVDPMYFLLRREDCENIAFKQTGSNEAETAFCQTCDVPLGIVDEKADGIRLMKWSLSLGLGSFKKNGDELLDSYTFSQWFSAHLQFLVDNTGQRKFLIKPGASILSHQHLDGSGKRTEEGGEGVHIWVFNPNTLTTRSEKPTPTRAVKVYYQNVRSKAEVDGLGDIESVYLPHAIYTRFKRLLDEGTASLPEELRTWAGNWKAGWLERF</sequence>
<dbReference type="InterPro" id="IPR019193">
    <property type="entry name" value="UBQ-conj_enz_E2-bd_prot"/>
</dbReference>
<protein>
    <recommendedName>
        <fullName evidence="3">Ubiquitin-conjugating enzyme E2-binding protein</fullName>
    </recommendedName>
</protein>
<dbReference type="GO" id="GO:0005829">
    <property type="term" value="C:cytosol"/>
    <property type="evidence" value="ECO:0007669"/>
    <property type="project" value="TreeGrafter"/>
</dbReference>
<accession>A0AAN8MWQ3</accession>
<reference evidence="1 2" key="1">
    <citation type="submission" date="2019-10" db="EMBL/GenBank/DDBJ databases">
        <authorList>
            <person name="Palmer J.M."/>
        </authorList>
    </citation>
    <scope>NUCLEOTIDE SEQUENCE [LARGE SCALE GENOMIC DNA]</scope>
    <source>
        <strain evidence="1 2">TWF718</strain>
    </source>
</reference>
<organism evidence="1 2">
    <name type="scientific">Orbilia javanica</name>
    <dbReference type="NCBI Taxonomy" id="47235"/>
    <lineage>
        <taxon>Eukaryota</taxon>
        <taxon>Fungi</taxon>
        <taxon>Dikarya</taxon>
        <taxon>Ascomycota</taxon>
        <taxon>Pezizomycotina</taxon>
        <taxon>Orbiliomycetes</taxon>
        <taxon>Orbiliales</taxon>
        <taxon>Orbiliaceae</taxon>
        <taxon>Orbilia</taxon>
    </lineage>
</organism>
<name>A0AAN8MWQ3_9PEZI</name>
<dbReference type="PANTHER" id="PTHR31531">
    <property type="entry name" value="E3 UBIQUITIN-PROTEIN LIGASE E3D FAMILY MEMBER"/>
    <property type="match status" value="1"/>
</dbReference>
<dbReference type="PANTHER" id="PTHR31531:SF2">
    <property type="entry name" value="E3 UBIQUITIN-PROTEIN LIGASE E3D"/>
    <property type="match status" value="1"/>
</dbReference>
<dbReference type="GO" id="GO:0000151">
    <property type="term" value="C:ubiquitin ligase complex"/>
    <property type="evidence" value="ECO:0007669"/>
    <property type="project" value="TreeGrafter"/>
</dbReference>
<evidence type="ECO:0000313" key="2">
    <source>
        <dbReference type="Proteomes" id="UP001313282"/>
    </source>
</evidence>
<dbReference type="GO" id="GO:0043161">
    <property type="term" value="P:proteasome-mediated ubiquitin-dependent protein catabolic process"/>
    <property type="evidence" value="ECO:0007669"/>
    <property type="project" value="TreeGrafter"/>
</dbReference>